<sequence>MFILMKFLLIFLSKLLMFLDAPHRLALVLISSTFLGAMSVSLVSATAWPGFIIFLVFIGGILVLYAYVASLLASFISESLNKMAMMMLSFILFILCLFMDKNFKVSFFTEAQETPTKLFFLASSFVSSWSFLFLFSLLLITLFFLTLAMKVPAGAMRSMAGNN</sequence>
<organism evidence="2">
    <name type="scientific">Janira maculosa</name>
    <dbReference type="NCBI Taxonomy" id="155701"/>
    <lineage>
        <taxon>Eukaryota</taxon>
        <taxon>Metazoa</taxon>
        <taxon>Ecdysozoa</taxon>
        <taxon>Arthropoda</taxon>
        <taxon>Crustacea</taxon>
        <taxon>Multicrustacea</taxon>
        <taxon>Malacostraca</taxon>
        <taxon>Eumalacostraca</taxon>
        <taxon>Peracarida</taxon>
        <taxon>Isopoda</taxon>
        <taxon>Asellota</taxon>
        <taxon>Janiroidea</taxon>
        <taxon>Janiridae</taxon>
        <taxon>Janira</taxon>
    </lineage>
</organism>
<proteinExistence type="predicted"/>
<reference evidence="2" key="1">
    <citation type="journal article" date="2012" name="Mol. Phylogenet. Evol.">
        <title>Multiple rearrangements in mitochondrial genomes of Isopoda and phylogenetic implications.</title>
        <authorList>
            <person name="Kilpert F."/>
            <person name="Held C."/>
            <person name="Podsiadlowski L."/>
        </authorList>
    </citation>
    <scope>NUCLEOTIDE SEQUENCE</scope>
</reference>
<geneLocation type="mitochondrion" evidence="2"/>
<feature type="transmembrane region" description="Helical" evidence="1">
    <location>
        <begin position="120"/>
        <end position="149"/>
    </location>
</feature>
<dbReference type="AlphaFoldDB" id="E3SXA7"/>
<dbReference type="EMBL" id="GU130255">
    <property type="protein sequence ID" value="ADA69790.1"/>
    <property type="molecule type" value="Genomic_DNA"/>
</dbReference>
<keyword evidence="2" id="KW-0496">Mitochondrion</keyword>
<name>E3SXA7_9CRUS</name>
<keyword evidence="1" id="KW-0812">Transmembrane</keyword>
<feature type="transmembrane region" description="Helical" evidence="1">
    <location>
        <begin position="83"/>
        <end position="100"/>
    </location>
</feature>
<keyword evidence="1" id="KW-0472">Membrane</keyword>
<accession>E3SXA7</accession>
<protein>
    <submittedName>
        <fullName evidence="2">NADH dehydrogenase subunit 6</fullName>
    </submittedName>
</protein>
<evidence type="ECO:0000256" key="1">
    <source>
        <dbReference type="SAM" id="Phobius"/>
    </source>
</evidence>
<feature type="transmembrane region" description="Helical" evidence="1">
    <location>
        <begin position="50"/>
        <end position="76"/>
    </location>
</feature>
<evidence type="ECO:0000313" key="2">
    <source>
        <dbReference type="EMBL" id="ADA69790.1"/>
    </source>
</evidence>
<gene>
    <name evidence="2" type="primary">ND6</name>
</gene>
<keyword evidence="1" id="KW-1133">Transmembrane helix</keyword>